<organism evidence="6 7">
    <name type="scientific">Cladobotryum mycophilum</name>
    <dbReference type="NCBI Taxonomy" id="491253"/>
    <lineage>
        <taxon>Eukaryota</taxon>
        <taxon>Fungi</taxon>
        <taxon>Dikarya</taxon>
        <taxon>Ascomycota</taxon>
        <taxon>Pezizomycotina</taxon>
        <taxon>Sordariomycetes</taxon>
        <taxon>Hypocreomycetidae</taxon>
        <taxon>Hypocreales</taxon>
        <taxon>Hypocreaceae</taxon>
        <taxon>Cladobotryum</taxon>
    </lineage>
</organism>
<evidence type="ECO:0000313" key="7">
    <source>
        <dbReference type="Proteomes" id="UP001338125"/>
    </source>
</evidence>
<keyword evidence="4 5" id="KW-0472">Membrane</keyword>
<dbReference type="EMBL" id="JAVFKD010000013">
    <property type="protein sequence ID" value="KAK5991666.1"/>
    <property type="molecule type" value="Genomic_DNA"/>
</dbReference>
<accession>A0ABR0SIK4</accession>
<proteinExistence type="predicted"/>
<evidence type="ECO:0000256" key="2">
    <source>
        <dbReference type="ARBA" id="ARBA00022692"/>
    </source>
</evidence>
<dbReference type="Proteomes" id="UP001338125">
    <property type="component" value="Unassembled WGS sequence"/>
</dbReference>
<evidence type="ECO:0000256" key="1">
    <source>
        <dbReference type="ARBA" id="ARBA00004141"/>
    </source>
</evidence>
<comment type="caution">
    <text evidence="6">The sequence shown here is derived from an EMBL/GenBank/DDBJ whole genome shotgun (WGS) entry which is preliminary data.</text>
</comment>
<dbReference type="CDD" id="cd13965">
    <property type="entry name" value="PT_UbiA_3"/>
    <property type="match status" value="1"/>
</dbReference>
<feature type="transmembrane region" description="Helical" evidence="5">
    <location>
        <begin position="48"/>
        <end position="68"/>
    </location>
</feature>
<evidence type="ECO:0000313" key="6">
    <source>
        <dbReference type="EMBL" id="KAK5991666.1"/>
    </source>
</evidence>
<dbReference type="InterPro" id="IPR000537">
    <property type="entry name" value="UbiA_prenyltransferase"/>
</dbReference>
<feature type="transmembrane region" description="Helical" evidence="5">
    <location>
        <begin position="249"/>
        <end position="269"/>
    </location>
</feature>
<evidence type="ECO:0000256" key="5">
    <source>
        <dbReference type="SAM" id="Phobius"/>
    </source>
</evidence>
<name>A0ABR0SIK4_9HYPO</name>
<dbReference type="PANTHER" id="PTHR42723:SF1">
    <property type="entry name" value="CHLOROPHYLL SYNTHASE, CHLOROPLASTIC"/>
    <property type="match status" value="1"/>
</dbReference>
<sequence length="325" mass="36983">MSTITLYHDLSWYGRQQTGHINLQHLLHRLAYQIYSIWLFTFSDIKTIIAPSLMFALFTAPAMAVFGASSASRTSDLLRQVPLVVLWLWINLLPFTIDNQRQPESIVEDRLNKPWRTMPSKRMTPAQARSLMFCLYPLALLTSLKFGGIEQCLSLMALGLWYNDLRGADRSCIVRNLINAAGFNRFTTGALEVLLEEKQHYGTTRGLIIWQAIVAGIVFTTVQTQDMYDQLGDAQRCRRTVPLVIGDDWSRWSIAVPMVFWSIFCPVYIGSPLVGFAISAGLGGLVAVRSLLKRSVPTDKMTFRLWNLWLVSIYTLPLLKVMWIE</sequence>
<dbReference type="Pfam" id="PF01040">
    <property type="entry name" value="UbiA"/>
    <property type="match status" value="1"/>
</dbReference>
<reference evidence="6 7" key="1">
    <citation type="submission" date="2024-01" db="EMBL/GenBank/DDBJ databases">
        <title>Complete genome of Cladobotryum mycophilum ATHUM6906.</title>
        <authorList>
            <person name="Christinaki A.C."/>
            <person name="Myridakis A.I."/>
            <person name="Kouvelis V.N."/>
        </authorList>
    </citation>
    <scope>NUCLEOTIDE SEQUENCE [LARGE SCALE GENOMIC DNA]</scope>
    <source>
        <strain evidence="6 7">ATHUM6906</strain>
    </source>
</reference>
<keyword evidence="3 5" id="KW-1133">Transmembrane helix</keyword>
<comment type="subcellular location">
    <subcellularLocation>
        <location evidence="1">Membrane</location>
        <topology evidence="1">Multi-pass membrane protein</topology>
    </subcellularLocation>
</comment>
<feature type="transmembrane region" description="Helical" evidence="5">
    <location>
        <begin position="304"/>
        <end position="324"/>
    </location>
</feature>
<gene>
    <name evidence="6" type="ORF">PT974_07699</name>
</gene>
<keyword evidence="2 5" id="KW-0812">Transmembrane</keyword>
<evidence type="ECO:0000256" key="3">
    <source>
        <dbReference type="ARBA" id="ARBA00022989"/>
    </source>
</evidence>
<dbReference type="InterPro" id="IPR050475">
    <property type="entry name" value="Prenyltransferase_related"/>
</dbReference>
<protein>
    <submittedName>
        <fullName evidence="6">Fumagillin beta-trans-bergamotene synthase</fullName>
    </submittedName>
</protein>
<keyword evidence="7" id="KW-1185">Reference proteome</keyword>
<feature type="transmembrane region" description="Helical" evidence="5">
    <location>
        <begin position="208"/>
        <end position="228"/>
    </location>
</feature>
<dbReference type="PANTHER" id="PTHR42723">
    <property type="entry name" value="CHLOROPHYLL SYNTHASE"/>
    <property type="match status" value="1"/>
</dbReference>
<evidence type="ECO:0000256" key="4">
    <source>
        <dbReference type="ARBA" id="ARBA00023136"/>
    </source>
</evidence>